<dbReference type="Proteomes" id="UP001364617">
    <property type="component" value="Unassembled WGS sequence"/>
</dbReference>
<gene>
    <name evidence="1" type="ORF">R3I93_019903</name>
</gene>
<sequence>MDVAECEDMAQTTFCGDLVQPAEHVKDTKNKEVVPKKKGRKSCQKTRLPCEECAERTSSGNFLYSKILKKRGDLGFIRWCPCATCGTKWKDSWEPLSCL</sequence>
<comment type="caution">
    <text evidence="1">The sequence shown here is derived from an EMBL/GenBank/DDBJ whole genome shotgun (WGS) entry which is preliminary data.</text>
</comment>
<keyword evidence="2" id="KW-1185">Reference proteome</keyword>
<accession>A0AAN9CDK0</accession>
<protein>
    <submittedName>
        <fullName evidence="1">Uncharacterized protein</fullName>
    </submittedName>
</protein>
<dbReference type="AlphaFoldDB" id="A0AAN9CDK0"/>
<name>A0AAN9CDK0_9TELE</name>
<proteinExistence type="predicted"/>
<dbReference type="EMBL" id="JAYKXH010000021">
    <property type="protein sequence ID" value="KAK7130411.1"/>
    <property type="molecule type" value="Genomic_DNA"/>
</dbReference>
<reference evidence="1 2" key="1">
    <citation type="submission" date="2024-02" db="EMBL/GenBank/DDBJ databases">
        <title>Chromosome-level genome assembly of the Eurasian Minnow (Phoxinus phoxinus).</title>
        <authorList>
            <person name="Oriowo T.O."/>
            <person name="Martin S."/>
            <person name="Stange M."/>
            <person name="Chrysostomakis Y."/>
            <person name="Brown T."/>
            <person name="Winkler S."/>
            <person name="Kukowka S."/>
            <person name="Myers E.W."/>
            <person name="Bohne A."/>
        </authorList>
    </citation>
    <scope>NUCLEOTIDE SEQUENCE [LARGE SCALE GENOMIC DNA]</scope>
    <source>
        <strain evidence="1">ZFMK-TIS-60720</strain>
        <tissue evidence="1">Whole Organism</tissue>
    </source>
</reference>
<evidence type="ECO:0000313" key="1">
    <source>
        <dbReference type="EMBL" id="KAK7130411.1"/>
    </source>
</evidence>
<evidence type="ECO:0000313" key="2">
    <source>
        <dbReference type="Proteomes" id="UP001364617"/>
    </source>
</evidence>
<organism evidence="1 2">
    <name type="scientific">Phoxinus phoxinus</name>
    <name type="common">Eurasian minnow</name>
    <dbReference type="NCBI Taxonomy" id="58324"/>
    <lineage>
        <taxon>Eukaryota</taxon>
        <taxon>Metazoa</taxon>
        <taxon>Chordata</taxon>
        <taxon>Craniata</taxon>
        <taxon>Vertebrata</taxon>
        <taxon>Euteleostomi</taxon>
        <taxon>Actinopterygii</taxon>
        <taxon>Neopterygii</taxon>
        <taxon>Teleostei</taxon>
        <taxon>Ostariophysi</taxon>
        <taxon>Cypriniformes</taxon>
        <taxon>Leuciscidae</taxon>
        <taxon>Phoxininae</taxon>
        <taxon>Phoxinus</taxon>
    </lineage>
</organism>